<evidence type="ECO:0000313" key="1">
    <source>
        <dbReference type="EMBL" id="KAI5660481.1"/>
    </source>
</evidence>
<gene>
    <name evidence="1" type="ORF">M9H77_29274</name>
</gene>
<evidence type="ECO:0000313" key="2">
    <source>
        <dbReference type="Proteomes" id="UP001060085"/>
    </source>
</evidence>
<name>A0ACC0ALW1_CATRO</name>
<proteinExistence type="predicted"/>
<accession>A0ACC0ALW1</accession>
<organism evidence="1 2">
    <name type="scientific">Catharanthus roseus</name>
    <name type="common">Madagascar periwinkle</name>
    <name type="synonym">Vinca rosea</name>
    <dbReference type="NCBI Taxonomy" id="4058"/>
    <lineage>
        <taxon>Eukaryota</taxon>
        <taxon>Viridiplantae</taxon>
        <taxon>Streptophyta</taxon>
        <taxon>Embryophyta</taxon>
        <taxon>Tracheophyta</taxon>
        <taxon>Spermatophyta</taxon>
        <taxon>Magnoliopsida</taxon>
        <taxon>eudicotyledons</taxon>
        <taxon>Gunneridae</taxon>
        <taxon>Pentapetalae</taxon>
        <taxon>asterids</taxon>
        <taxon>lamiids</taxon>
        <taxon>Gentianales</taxon>
        <taxon>Apocynaceae</taxon>
        <taxon>Rauvolfioideae</taxon>
        <taxon>Vinceae</taxon>
        <taxon>Catharanthinae</taxon>
        <taxon>Catharanthus</taxon>
    </lineage>
</organism>
<dbReference type="Proteomes" id="UP001060085">
    <property type="component" value="Linkage Group LG06"/>
</dbReference>
<comment type="caution">
    <text evidence="1">The sequence shown here is derived from an EMBL/GenBank/DDBJ whole genome shotgun (WGS) entry which is preliminary data.</text>
</comment>
<dbReference type="EMBL" id="CM044706">
    <property type="protein sequence ID" value="KAI5660481.1"/>
    <property type="molecule type" value="Genomic_DNA"/>
</dbReference>
<keyword evidence="2" id="KW-1185">Reference proteome</keyword>
<reference evidence="2" key="1">
    <citation type="journal article" date="2023" name="Nat. Plants">
        <title>Single-cell RNA sequencing provides a high-resolution roadmap for understanding the multicellular compartmentation of specialized metabolism.</title>
        <authorList>
            <person name="Sun S."/>
            <person name="Shen X."/>
            <person name="Li Y."/>
            <person name="Li Y."/>
            <person name="Wang S."/>
            <person name="Li R."/>
            <person name="Zhang H."/>
            <person name="Shen G."/>
            <person name="Guo B."/>
            <person name="Wei J."/>
            <person name="Xu J."/>
            <person name="St-Pierre B."/>
            <person name="Chen S."/>
            <person name="Sun C."/>
        </authorList>
    </citation>
    <scope>NUCLEOTIDE SEQUENCE [LARGE SCALE GENOMIC DNA]</scope>
</reference>
<protein>
    <submittedName>
        <fullName evidence="1">Uncharacterized protein</fullName>
    </submittedName>
</protein>
<sequence>MQEQMKATPVATPFDYELYEGDPEHLRTVAAAPLQPSPYIDAASLKFKYRIGRGPLGDVWSATHHQSADDYDEYHEVAVKMLHPVKEDFLMTFLNKFENFWTGLRSHQQLQGVCWLHGISVISEKICIIFKTYKGSVGDLMARVKGGKLQLPDVLRYGIQLIKGIQELHSLGLLVLNLKPTNFLFNEHGQVVIGDFGLPYLLLGIPSADPALAFRLGTPNYMAPEQWQPEVRGPITYETDSWGFGCSIVEMLTGIQPWFGRSIKEIHESVVMKGEKPQIPGGLPQTVHNILYSCFEYDFRDRPLMTDILQVFERSLNSVSDDGEWIGLESTLIADKSLCSTFNSWSLSKDHLQVGDSVRSRKLVNSCNPPKLAVTEGTVVGLEKDTDQDGCVLVRIATSQNPLRLNVTTLERVTNGFAAGDWVRLIREHNKHSSVGILHSIERDGSVAVAFLGLETMWRGHCSDIEIAEPFCVGYFVKLKANVTIPRFQWPHKRRGSWASGRISQILPNGCLVVSFPAMFTIGGESICFLADPAEVYRVSLDTCTGMVEKYQHIEDLHWSVRPLAIALCVFTAGKLSISIGRNLGAKFVGKGSRNQKSDGHGGGSSPRRRPSVANILFKEGPPSAAR</sequence>